<feature type="compositionally biased region" description="Polar residues" evidence="5">
    <location>
        <begin position="483"/>
        <end position="495"/>
    </location>
</feature>
<accession>A0A9C7UQ29</accession>
<reference evidence="7" key="1">
    <citation type="journal article" date="2022" name="Proc. Natl. Acad. Sci. U.S.A.">
        <title>Life cycle and functional genomics of the unicellular red alga Galdieria for elucidating algal and plant evolution and industrial use.</title>
        <authorList>
            <person name="Hirooka S."/>
            <person name="Itabashi T."/>
            <person name="Ichinose T.M."/>
            <person name="Onuma R."/>
            <person name="Fujiwara T."/>
            <person name="Yamashita S."/>
            <person name="Jong L.W."/>
            <person name="Tomita R."/>
            <person name="Iwane A.H."/>
            <person name="Miyagishima S.Y."/>
        </authorList>
    </citation>
    <scope>NUCLEOTIDE SEQUENCE</scope>
    <source>
        <strain evidence="7">NBRC 102759</strain>
    </source>
</reference>
<dbReference type="PROSITE" id="PS01359">
    <property type="entry name" value="ZF_PHD_1"/>
    <property type="match status" value="1"/>
</dbReference>
<dbReference type="Pfam" id="PF20826">
    <property type="entry name" value="PHD_5"/>
    <property type="match status" value="1"/>
</dbReference>
<feature type="domain" description="Zinc finger PHD-type" evidence="6">
    <location>
        <begin position="238"/>
        <end position="283"/>
    </location>
</feature>
<keyword evidence="1" id="KW-0479">Metal-binding</keyword>
<protein>
    <recommendedName>
        <fullName evidence="6">Zinc finger PHD-type domain-containing protein</fullName>
    </recommendedName>
</protein>
<feature type="region of interest" description="Disordered" evidence="5">
    <location>
        <begin position="406"/>
        <end position="439"/>
    </location>
</feature>
<dbReference type="GO" id="GO:0006355">
    <property type="term" value="P:regulation of DNA-templated transcription"/>
    <property type="evidence" value="ECO:0007669"/>
    <property type="project" value="TreeGrafter"/>
</dbReference>
<dbReference type="InterPro" id="IPR019786">
    <property type="entry name" value="Zinc_finger_PHD-type_CS"/>
</dbReference>
<keyword evidence="3" id="KW-0862">Zinc</keyword>
<dbReference type="InterPro" id="IPR011011">
    <property type="entry name" value="Znf_FYVE_PHD"/>
</dbReference>
<feature type="compositionally biased region" description="Polar residues" evidence="5">
    <location>
        <begin position="820"/>
        <end position="829"/>
    </location>
</feature>
<dbReference type="Proteomes" id="UP001061958">
    <property type="component" value="Unassembled WGS sequence"/>
</dbReference>
<evidence type="ECO:0000259" key="6">
    <source>
        <dbReference type="SMART" id="SM00249"/>
    </source>
</evidence>
<dbReference type="OrthoDB" id="79252at2759"/>
<feature type="compositionally biased region" description="Basic and acidic residues" evidence="5">
    <location>
        <begin position="196"/>
        <end position="210"/>
    </location>
</feature>
<dbReference type="AlphaFoldDB" id="A0A9C7UQ29"/>
<evidence type="ECO:0000313" key="8">
    <source>
        <dbReference type="Proteomes" id="UP001061958"/>
    </source>
</evidence>
<dbReference type="PANTHER" id="PTHR46462">
    <property type="entry name" value="UPSET, ISOFORM A"/>
    <property type="match status" value="1"/>
</dbReference>
<dbReference type="SUPFAM" id="SSF57903">
    <property type="entry name" value="FYVE/PHD zinc finger"/>
    <property type="match status" value="1"/>
</dbReference>
<evidence type="ECO:0000313" key="7">
    <source>
        <dbReference type="EMBL" id="GJQ11453.1"/>
    </source>
</evidence>
<dbReference type="GO" id="GO:0008270">
    <property type="term" value="F:zinc ion binding"/>
    <property type="evidence" value="ECO:0007669"/>
    <property type="project" value="UniProtKB-KW"/>
</dbReference>
<dbReference type="InterPro" id="IPR013083">
    <property type="entry name" value="Znf_RING/FYVE/PHD"/>
</dbReference>
<organism evidence="7 8">
    <name type="scientific">Galdieria partita</name>
    <dbReference type="NCBI Taxonomy" id="83374"/>
    <lineage>
        <taxon>Eukaryota</taxon>
        <taxon>Rhodophyta</taxon>
        <taxon>Bangiophyceae</taxon>
        <taxon>Galdieriales</taxon>
        <taxon>Galdieriaceae</taxon>
        <taxon>Galdieria</taxon>
    </lineage>
</organism>
<dbReference type="GO" id="GO:0006325">
    <property type="term" value="P:chromatin organization"/>
    <property type="evidence" value="ECO:0007669"/>
    <property type="project" value="UniProtKB-KW"/>
</dbReference>
<reference evidence="7" key="2">
    <citation type="submission" date="2022-01" db="EMBL/GenBank/DDBJ databases">
        <authorList>
            <person name="Hirooka S."/>
            <person name="Miyagishima S.Y."/>
        </authorList>
    </citation>
    <scope>NUCLEOTIDE SEQUENCE</scope>
    <source>
        <strain evidence="7">NBRC 102759</strain>
    </source>
</reference>
<evidence type="ECO:0000256" key="2">
    <source>
        <dbReference type="ARBA" id="ARBA00022771"/>
    </source>
</evidence>
<dbReference type="EMBL" id="BQMJ01000024">
    <property type="protein sequence ID" value="GJQ11453.1"/>
    <property type="molecule type" value="Genomic_DNA"/>
</dbReference>
<dbReference type="PANTHER" id="PTHR46462:SF3">
    <property type="entry name" value="UPSET, ISOFORM A"/>
    <property type="match status" value="1"/>
</dbReference>
<dbReference type="GO" id="GO:0070210">
    <property type="term" value="C:Rpd3L-Expanded complex"/>
    <property type="evidence" value="ECO:0007669"/>
    <property type="project" value="TreeGrafter"/>
</dbReference>
<keyword evidence="8" id="KW-1185">Reference proteome</keyword>
<feature type="region of interest" description="Disordered" evidence="5">
    <location>
        <begin position="192"/>
        <end position="236"/>
    </location>
</feature>
<proteinExistence type="predicted"/>
<name>A0A9C7UQ29_9RHOD</name>
<sequence>MVYSSFEREVEANNSFYTQFPVPFAFASFQYTKELNSMSFQDAKLNEANLGDFTEDAFVAATSLADLALSGGSKDEIQEVSLDEPGELEESKQMGKEAELLSSFCVGETPEAQFASTASEVHSNQVHTANPLIDAYDDVGSFNEPENMFPRESESSGIVVTKDCQDNDSFKVAALNYSRLNASCLTFEDSEYGSDDSFRREVGLKERSASVEKSNSTPLVDEGEEQDSNSCEDEEKTRCPCGRIENFGTMIQCDECKVWQHAKCVGFRKLSEIPEHYFCEECRPDLVRENSIFYRKKYVDMKRSRKLNRNRAELESLENIIENSEAIKSWELKSLFCKDLKKKYQTSSRAWNDEVLFRKYSKYLKDRNEVQKECVVAGLEIICGLSASEVEERLVACEKELSEREANDEVHVKDENDETVIDSMPNSIPAQGKVKKRKRTSILNDNLDIGDKIASSREERKMQQILQQFKRLEEREEKRKQKSSGQVGTSLSCGNSDDNLSARFRKASNRTTSVDSDEKYSLLIEGDEEGSERFRTGSIRDTLSASSREMDDFKVEERVWEEEYPNTLFLNLPGPSIVGSTLFSLGSSQGSITSSWTGNCVESLSHFQGYWKKEKLLKLFRESTSSEQQQYGLHSPLVNKLNKSMSPPVKKKVLMEVGSFLLSPASSCGGKTSLCDKVECKVAASSSLRNVTVADDSNADVRSQHTLSQSRTSDSLRKVDAVNFIENLSTGNSKDGSDGRVLKSREYEVNVTARESDPSSRNFHRRVYNASPKMTEYFKDMEVDSTFSSNIRQSSNRESRPVGNESSNLRRNGSHDEVSDGNTMSSNIIGNYKGRSFVGGYGENSRFVREGDRNRKERFHNLPRQWSPNKKPRKNLDAWRDFRKQNGWH</sequence>
<evidence type="ECO:0000256" key="1">
    <source>
        <dbReference type="ARBA" id="ARBA00022723"/>
    </source>
</evidence>
<dbReference type="GO" id="GO:0034967">
    <property type="term" value="C:Set3 complex"/>
    <property type="evidence" value="ECO:0007669"/>
    <property type="project" value="TreeGrafter"/>
</dbReference>
<evidence type="ECO:0000256" key="5">
    <source>
        <dbReference type="SAM" id="MobiDB-lite"/>
    </source>
</evidence>
<feature type="region of interest" description="Disordered" evidence="5">
    <location>
        <begin position="473"/>
        <end position="495"/>
    </location>
</feature>
<comment type="caution">
    <text evidence="7">The sequence shown here is derived from an EMBL/GenBank/DDBJ whole genome shotgun (WGS) entry which is preliminary data.</text>
</comment>
<dbReference type="SMART" id="SM00249">
    <property type="entry name" value="PHD"/>
    <property type="match status" value="1"/>
</dbReference>
<keyword evidence="4" id="KW-0156">Chromatin regulator</keyword>
<keyword evidence="2" id="KW-0863">Zinc-finger</keyword>
<gene>
    <name evidence="7" type="ORF">GpartN1_g3244.t1</name>
</gene>
<feature type="compositionally biased region" description="Basic and acidic residues" evidence="5">
    <location>
        <begin position="846"/>
        <end position="855"/>
    </location>
</feature>
<feature type="compositionally biased region" description="Acidic residues" evidence="5">
    <location>
        <begin position="221"/>
        <end position="234"/>
    </location>
</feature>
<dbReference type="InterPro" id="IPR001965">
    <property type="entry name" value="Znf_PHD"/>
</dbReference>
<feature type="region of interest" description="Disordered" evidence="5">
    <location>
        <begin position="788"/>
        <end position="877"/>
    </location>
</feature>
<evidence type="ECO:0000256" key="4">
    <source>
        <dbReference type="ARBA" id="ARBA00022853"/>
    </source>
</evidence>
<evidence type="ECO:0000256" key="3">
    <source>
        <dbReference type="ARBA" id="ARBA00022833"/>
    </source>
</evidence>
<dbReference type="Gene3D" id="3.30.40.10">
    <property type="entry name" value="Zinc/RING finger domain, C3HC4 (zinc finger)"/>
    <property type="match status" value="1"/>
</dbReference>